<dbReference type="PROSITE" id="PS00072">
    <property type="entry name" value="ACYL_COA_DH_1"/>
    <property type="match status" value="1"/>
</dbReference>
<dbReference type="Pfam" id="PF02770">
    <property type="entry name" value="Acyl-CoA_dh_M"/>
    <property type="match status" value="1"/>
</dbReference>
<keyword evidence="4 6" id="KW-0274">FAD</keyword>
<dbReference type="GO" id="GO:0003995">
    <property type="term" value="F:acyl-CoA dehydrogenase activity"/>
    <property type="evidence" value="ECO:0007669"/>
    <property type="project" value="InterPro"/>
</dbReference>
<dbReference type="Pfam" id="PF02771">
    <property type="entry name" value="Acyl-CoA_dh_N"/>
    <property type="match status" value="1"/>
</dbReference>
<feature type="domain" description="Acyl-CoA dehydrogenase/oxidase N-terminal" evidence="9">
    <location>
        <begin position="15"/>
        <end position="125"/>
    </location>
</feature>
<dbReference type="InterPro" id="IPR006091">
    <property type="entry name" value="Acyl-CoA_Oxase/DH_mid-dom"/>
</dbReference>
<dbReference type="InterPro" id="IPR037069">
    <property type="entry name" value="AcylCoA_DH/ox_N_sf"/>
</dbReference>
<dbReference type="AlphaFoldDB" id="A0A7M2TC47"/>
<gene>
    <name evidence="10" type="ORF">IPT68_06230</name>
</gene>
<dbReference type="InterPro" id="IPR009100">
    <property type="entry name" value="AcylCoA_DH/oxidase_NM_dom_sf"/>
</dbReference>
<dbReference type="PIRSF" id="PIRSF016578">
    <property type="entry name" value="HsaA"/>
    <property type="match status" value="1"/>
</dbReference>
<evidence type="ECO:0000313" key="10">
    <source>
        <dbReference type="EMBL" id="QOV45535.1"/>
    </source>
</evidence>
<dbReference type="InterPro" id="IPR046373">
    <property type="entry name" value="Acyl-CoA_Oxase/DH_mid-dom_sf"/>
</dbReference>
<keyword evidence="11" id="KW-1185">Reference proteome</keyword>
<evidence type="ECO:0000256" key="1">
    <source>
        <dbReference type="ARBA" id="ARBA00001974"/>
    </source>
</evidence>
<accession>A0A7M2TC47</accession>
<dbReference type="Gene3D" id="2.40.110.10">
    <property type="entry name" value="Butyryl-CoA Dehydrogenase, subunit A, domain 2"/>
    <property type="match status" value="1"/>
</dbReference>
<evidence type="ECO:0000259" key="8">
    <source>
        <dbReference type="Pfam" id="PF02770"/>
    </source>
</evidence>
<dbReference type="InterPro" id="IPR036250">
    <property type="entry name" value="AcylCo_DH-like_C"/>
</dbReference>
<comment type="similarity">
    <text evidence="2 6">Belongs to the acyl-CoA dehydrogenase family.</text>
</comment>
<feature type="domain" description="Acyl-CoA dehydrogenase/oxidase C-terminal" evidence="7">
    <location>
        <begin position="236"/>
        <end position="384"/>
    </location>
</feature>
<sequence length="390" mass="41642">MPDRAPQPVDRLLPTDEARDLISLVRDIAQREIAPQAAEQEDAGRFPRDVFTLLSQSGLLGLPYDPEYGGGDQPYEVYLQVLEELAMARLTVGLGVSVHTLASYALAAYGSKEQQVEHLPAILGGGLLGAYCLSEPASGSDAASLRTKAVRDGDDWVITGTKAWITHGGVADFYTVMARTGEEGPRGITAFLVPGDAEGLSAAAPEKKMGMKGSPTAQVHLDGVRVPDARRIGEEGQGFAIALSALDSGRLGIAACAIGLAQAALDEAVSYATQRRQFGRPIADFQGLRFMLADMATQIEAGRALYLAAARLRDAGRPFARQAAMAKLHCTDTAMKVTTDAVQILGGYGYTADFPAERYMREAKVLQIVEGTNQIQRMVIARHLAGPETR</sequence>
<evidence type="ECO:0000313" key="11">
    <source>
        <dbReference type="Proteomes" id="UP000594008"/>
    </source>
</evidence>
<dbReference type="SUPFAM" id="SSF56645">
    <property type="entry name" value="Acyl-CoA dehydrogenase NM domain-like"/>
    <property type="match status" value="1"/>
</dbReference>
<dbReference type="SUPFAM" id="SSF47203">
    <property type="entry name" value="Acyl-CoA dehydrogenase C-terminal domain-like"/>
    <property type="match status" value="1"/>
</dbReference>
<dbReference type="InterPro" id="IPR013786">
    <property type="entry name" value="AcylCoA_DH/ox_N"/>
</dbReference>
<dbReference type="Gene3D" id="1.10.540.10">
    <property type="entry name" value="Acyl-CoA dehydrogenase/oxidase, N-terminal domain"/>
    <property type="match status" value="1"/>
</dbReference>
<protein>
    <submittedName>
        <fullName evidence="10">Acyl-CoA dehydrogenase family protein</fullName>
    </submittedName>
</protein>
<proteinExistence type="inferred from homology"/>
<keyword evidence="3 6" id="KW-0285">Flavoprotein</keyword>
<dbReference type="Gene3D" id="1.20.140.10">
    <property type="entry name" value="Butyryl-CoA Dehydrogenase, subunit A, domain 3"/>
    <property type="match status" value="1"/>
</dbReference>
<feature type="domain" description="Acyl-CoA oxidase/dehydrogenase middle" evidence="8">
    <location>
        <begin position="130"/>
        <end position="224"/>
    </location>
</feature>
<evidence type="ECO:0000259" key="9">
    <source>
        <dbReference type="Pfam" id="PF02771"/>
    </source>
</evidence>
<dbReference type="Proteomes" id="UP000594008">
    <property type="component" value="Chromosome"/>
</dbReference>
<dbReference type="KEGG" id="schf:IPT68_06230"/>
<evidence type="ECO:0000256" key="4">
    <source>
        <dbReference type="ARBA" id="ARBA00022827"/>
    </source>
</evidence>
<dbReference type="FunFam" id="1.20.140.10:FF:000004">
    <property type="entry name" value="Acyl-CoA dehydrogenase FadE25"/>
    <property type="match status" value="1"/>
</dbReference>
<evidence type="ECO:0000256" key="3">
    <source>
        <dbReference type="ARBA" id="ARBA00022630"/>
    </source>
</evidence>
<evidence type="ECO:0000256" key="5">
    <source>
        <dbReference type="ARBA" id="ARBA00023002"/>
    </source>
</evidence>
<dbReference type="FunFam" id="2.40.110.10:FF:000001">
    <property type="entry name" value="Acyl-CoA dehydrogenase, mitochondrial"/>
    <property type="match status" value="1"/>
</dbReference>
<dbReference type="Pfam" id="PF00441">
    <property type="entry name" value="Acyl-CoA_dh_1"/>
    <property type="match status" value="1"/>
</dbReference>
<dbReference type="GO" id="GO:0050660">
    <property type="term" value="F:flavin adenine dinucleotide binding"/>
    <property type="evidence" value="ECO:0007669"/>
    <property type="project" value="InterPro"/>
</dbReference>
<dbReference type="InterPro" id="IPR006089">
    <property type="entry name" value="Acyl-CoA_DH_CS"/>
</dbReference>
<comment type="cofactor">
    <cofactor evidence="1 6">
        <name>FAD</name>
        <dbReference type="ChEBI" id="CHEBI:57692"/>
    </cofactor>
</comment>
<keyword evidence="5 6" id="KW-0560">Oxidoreductase</keyword>
<organism evidence="10 11">
    <name type="scientific">Streptomyces chromofuscus</name>
    <dbReference type="NCBI Taxonomy" id="42881"/>
    <lineage>
        <taxon>Bacteria</taxon>
        <taxon>Bacillati</taxon>
        <taxon>Actinomycetota</taxon>
        <taxon>Actinomycetes</taxon>
        <taxon>Kitasatosporales</taxon>
        <taxon>Streptomycetaceae</taxon>
        <taxon>Streptomyces</taxon>
    </lineage>
</organism>
<evidence type="ECO:0000259" key="7">
    <source>
        <dbReference type="Pfam" id="PF00441"/>
    </source>
</evidence>
<dbReference type="EMBL" id="CP063374">
    <property type="protein sequence ID" value="QOV45535.1"/>
    <property type="molecule type" value="Genomic_DNA"/>
</dbReference>
<reference evidence="10 11" key="1">
    <citation type="submission" date="2020-10" db="EMBL/GenBank/DDBJ databases">
        <title>Streptomyces chromofuscus complate genome analysis.</title>
        <authorList>
            <person name="Anwar N."/>
        </authorList>
    </citation>
    <scope>NUCLEOTIDE SEQUENCE [LARGE SCALE GENOMIC DNA]</scope>
    <source>
        <strain evidence="10 11">DSM 40273</strain>
    </source>
</reference>
<name>A0A7M2TC47_STRCW</name>
<dbReference type="PANTHER" id="PTHR43884:SF12">
    <property type="entry name" value="ISOVALERYL-COA DEHYDROGENASE, MITOCHONDRIAL-RELATED"/>
    <property type="match status" value="1"/>
</dbReference>
<dbReference type="InterPro" id="IPR009075">
    <property type="entry name" value="AcylCo_DH/oxidase_C"/>
</dbReference>
<dbReference type="PANTHER" id="PTHR43884">
    <property type="entry name" value="ACYL-COA DEHYDROGENASE"/>
    <property type="match status" value="1"/>
</dbReference>
<dbReference type="PROSITE" id="PS00073">
    <property type="entry name" value="ACYL_COA_DH_2"/>
    <property type="match status" value="1"/>
</dbReference>
<dbReference type="RefSeq" id="WP_189699749.1">
    <property type="nucleotide sequence ID" value="NZ_BMTA01000014.1"/>
</dbReference>
<evidence type="ECO:0000256" key="6">
    <source>
        <dbReference type="RuleBase" id="RU362125"/>
    </source>
</evidence>
<evidence type="ECO:0000256" key="2">
    <source>
        <dbReference type="ARBA" id="ARBA00009347"/>
    </source>
</evidence>